<dbReference type="Proteomes" id="UP000325289">
    <property type="component" value="Unassembled WGS sequence"/>
</dbReference>
<protein>
    <recommendedName>
        <fullName evidence="5">Secreted protein</fullName>
    </recommendedName>
</protein>
<evidence type="ECO:0000313" key="3">
    <source>
        <dbReference type="EMBL" id="SFE89284.1"/>
    </source>
</evidence>
<evidence type="ECO:0000313" key="4">
    <source>
        <dbReference type="Proteomes" id="UP000325289"/>
    </source>
</evidence>
<dbReference type="RefSeq" id="WP_149758775.1">
    <property type="nucleotide sequence ID" value="NZ_FOMS01000021.1"/>
</dbReference>
<reference evidence="3 4" key="1">
    <citation type="submission" date="2016-10" db="EMBL/GenBank/DDBJ databases">
        <authorList>
            <person name="Varghese N."/>
            <person name="Submissions S."/>
        </authorList>
    </citation>
    <scope>NUCLEOTIDE SEQUENCE [LARGE SCALE GENOMIC DNA]</scope>
    <source>
        <strain evidence="4">YIM D21,KCTC 23444,ACCC 10710</strain>
    </source>
</reference>
<keyword evidence="4" id="KW-1185">Reference proteome</keyword>
<evidence type="ECO:0008006" key="5">
    <source>
        <dbReference type="Google" id="ProtNLM"/>
    </source>
</evidence>
<gene>
    <name evidence="3" type="ORF">SAMN04515678_12129</name>
</gene>
<sequence length="131" mass="13707">MTMLARCLSIMLLGAMILAGSLAPAHDVVMGGAIGVPAHASDHGGHSPDETGRTGTPEPCEICDALFGDCVASFCHPDLIVENRGAPTEGAKVLHHSSTAPNRPGMIAEVQHPPPRHLLQETQTSFPQEIT</sequence>
<feature type="chain" id="PRO_5009302212" description="Secreted protein" evidence="2">
    <location>
        <begin position="26"/>
        <end position="131"/>
    </location>
</feature>
<evidence type="ECO:0000256" key="2">
    <source>
        <dbReference type="SAM" id="SignalP"/>
    </source>
</evidence>
<feature type="signal peptide" evidence="2">
    <location>
        <begin position="1"/>
        <end position="25"/>
    </location>
</feature>
<dbReference type="AlphaFoldDB" id="A0A1I2E8G7"/>
<feature type="region of interest" description="Disordered" evidence="1">
    <location>
        <begin position="90"/>
        <end position="110"/>
    </location>
</feature>
<name>A0A1I2E8G7_9RHOB</name>
<keyword evidence="2" id="KW-0732">Signal</keyword>
<organism evidence="3 4">
    <name type="scientific">Roseivivax sediminis</name>
    <dbReference type="NCBI Taxonomy" id="936889"/>
    <lineage>
        <taxon>Bacteria</taxon>
        <taxon>Pseudomonadati</taxon>
        <taxon>Pseudomonadota</taxon>
        <taxon>Alphaproteobacteria</taxon>
        <taxon>Rhodobacterales</taxon>
        <taxon>Roseobacteraceae</taxon>
        <taxon>Roseivivax</taxon>
    </lineage>
</organism>
<accession>A0A1I2E8G7</accession>
<dbReference type="EMBL" id="FOMS01000021">
    <property type="protein sequence ID" value="SFE89284.1"/>
    <property type="molecule type" value="Genomic_DNA"/>
</dbReference>
<evidence type="ECO:0000256" key="1">
    <source>
        <dbReference type="SAM" id="MobiDB-lite"/>
    </source>
</evidence>
<proteinExistence type="predicted"/>